<feature type="region of interest" description="Disordered" evidence="2">
    <location>
        <begin position="640"/>
        <end position="661"/>
    </location>
</feature>
<feature type="chain" id="PRO_5046727187" evidence="4">
    <location>
        <begin position="18"/>
        <end position="877"/>
    </location>
</feature>
<dbReference type="Proteomes" id="UP000694865">
    <property type="component" value="Unplaced"/>
</dbReference>
<dbReference type="RefSeq" id="XP_006824590.1">
    <property type="nucleotide sequence ID" value="XM_006824527.1"/>
</dbReference>
<feature type="compositionally biased region" description="Basic and acidic residues" evidence="2">
    <location>
        <begin position="725"/>
        <end position="737"/>
    </location>
</feature>
<evidence type="ECO:0000313" key="6">
    <source>
        <dbReference type="RefSeq" id="XP_006824590.1"/>
    </source>
</evidence>
<proteinExistence type="predicted"/>
<accession>A0ABM0MX49</accession>
<feature type="signal peptide" evidence="4">
    <location>
        <begin position="1"/>
        <end position="17"/>
    </location>
</feature>
<keyword evidence="5" id="KW-1185">Reference proteome</keyword>
<dbReference type="PANTHER" id="PTHR46104">
    <property type="entry name" value="GENE 9195-RELATED-RELATED"/>
    <property type="match status" value="1"/>
</dbReference>
<keyword evidence="4" id="KW-0732">Signal</keyword>
<name>A0ABM0MX49_SACKO</name>
<keyword evidence="1" id="KW-0175">Coiled coil</keyword>
<evidence type="ECO:0000256" key="1">
    <source>
        <dbReference type="SAM" id="Coils"/>
    </source>
</evidence>
<feature type="coiled-coil region" evidence="1">
    <location>
        <begin position="475"/>
        <end position="523"/>
    </location>
</feature>
<protein>
    <submittedName>
        <fullName evidence="6">Uncharacterized protein LOC100375297</fullName>
    </submittedName>
</protein>
<organism evidence="5 6">
    <name type="scientific">Saccoglossus kowalevskii</name>
    <name type="common">Acorn worm</name>
    <dbReference type="NCBI Taxonomy" id="10224"/>
    <lineage>
        <taxon>Eukaryota</taxon>
        <taxon>Metazoa</taxon>
        <taxon>Hemichordata</taxon>
        <taxon>Enteropneusta</taxon>
        <taxon>Harrimaniidae</taxon>
        <taxon>Saccoglossus</taxon>
    </lineage>
</organism>
<feature type="transmembrane region" description="Helical" evidence="3">
    <location>
        <begin position="377"/>
        <end position="401"/>
    </location>
</feature>
<dbReference type="PANTHER" id="PTHR46104:SF1">
    <property type="entry name" value="GENE 9195-RELATED"/>
    <property type="match status" value="1"/>
</dbReference>
<keyword evidence="3" id="KW-0472">Membrane</keyword>
<feature type="non-terminal residue" evidence="6">
    <location>
        <position position="877"/>
    </location>
</feature>
<gene>
    <name evidence="6" type="primary">LOC100375297</name>
</gene>
<feature type="region of interest" description="Disordered" evidence="2">
    <location>
        <begin position="720"/>
        <end position="751"/>
    </location>
</feature>
<evidence type="ECO:0000313" key="5">
    <source>
        <dbReference type="Proteomes" id="UP000694865"/>
    </source>
</evidence>
<evidence type="ECO:0000256" key="2">
    <source>
        <dbReference type="SAM" id="MobiDB-lite"/>
    </source>
</evidence>
<keyword evidence="3" id="KW-0812">Transmembrane</keyword>
<keyword evidence="3" id="KW-1133">Transmembrane helix</keyword>
<evidence type="ECO:0000256" key="3">
    <source>
        <dbReference type="SAM" id="Phobius"/>
    </source>
</evidence>
<sequence>MISVMIALKIHIMTCLGSKPVDRVEALHMLLLAVLCICEGANRAFQTSNGACVCWSGYIYYNQIDDKETSGNDASDCQPQVDMRCDITQLRLASSRQCVDPNSYDCTPACGVDGGTLNINLARCQCTSYVTPQELCDTVCEATSPTIGGTLNAAAQLQIVTTDPLTGDSTTETVPNTVGPSQHTSGTKLTIIVSFTTTEIQGHIITDKEQMDILQTPITASPSYVPASARRKLLQSASPVTNVPYIPNPVICLEIEDMIVFRIYIDETDRSLSNYPVYVKDHLYNSNPTFDYGAFTELKFLVEETNLTIWTFAHVFTEAGEFVFADAQEPDREMIISVKPDGAICDDSQNRIQPSSPSNLVYYGVTRNNVLNEEPDWGLVIGMLAFLAACIVMVIVAVIVWRPRNAGIYPMKMWKPKYRNVGAPPQIPPYLQYCDYDREEIVFGPRGIPDGIEGGLAYKSTENGELEDFNARTFYDKLEDQTLYLNAQLAKHREELKNFYDRISRQNDELKNMLNNLDLSKLEEIEKNRRRQALRDGAAESGMTGAGATVVNTTIRGGDVTRQYNLGGSSRDQELMQALQLLLERINSGSIPLSIDILRQAGLGGNLGTYNIYGKTVSGRGSSADLVKRQGAERMQLEKELHDDEDKEMDKLSEEHENKRQEVLQKMSSKLASQLDGDLSQSEVDRIMSDHEKELAALLARLDGQKQRQTQDLRDRLAQRRKQKEKTLREKHVKEAEEAGIPPPEEKKGDCDNQLKLHQSVIDTLHAEESTALAKALTKQTTESTQEQQQKLSENLANAIESLENTGVITIDEKEEMIAAQRQSERVALDKMDKRQAVQVNALKDRMAKKKRKQIRDLKSKQDAELEKVNKQFDVIM</sequence>
<reference evidence="6" key="1">
    <citation type="submission" date="2025-08" db="UniProtKB">
        <authorList>
            <consortium name="RefSeq"/>
        </authorList>
    </citation>
    <scope>IDENTIFICATION</scope>
    <source>
        <tissue evidence="6">Testes</tissue>
    </source>
</reference>
<evidence type="ECO:0000256" key="4">
    <source>
        <dbReference type="SAM" id="SignalP"/>
    </source>
</evidence>
<dbReference type="GeneID" id="100375297"/>